<dbReference type="AlphaFoldDB" id="A0A4V3JPR0"/>
<keyword evidence="2" id="KW-1185">Reference proteome</keyword>
<organism evidence="1 2">
    <name type="scientific">Leptospira perdikensis</name>
    <dbReference type="NCBI Taxonomy" id="2484948"/>
    <lineage>
        <taxon>Bacteria</taxon>
        <taxon>Pseudomonadati</taxon>
        <taxon>Spirochaetota</taxon>
        <taxon>Spirochaetia</taxon>
        <taxon>Leptospirales</taxon>
        <taxon>Leptospiraceae</taxon>
        <taxon>Leptospira</taxon>
    </lineage>
</organism>
<reference evidence="1" key="1">
    <citation type="journal article" date="2019" name="PLoS Negl. Trop. Dis.">
        <title>Revisiting the worldwide diversity of Leptospira species in the environment.</title>
        <authorList>
            <person name="Vincent A.T."/>
            <person name="Schiettekatte O."/>
            <person name="Bourhy P."/>
            <person name="Veyrier F.J."/>
            <person name="Picardeau M."/>
        </authorList>
    </citation>
    <scope>NUCLEOTIDE SEQUENCE [LARGE SCALE GENOMIC DNA]</scope>
    <source>
        <strain evidence="1">201702692</strain>
    </source>
</reference>
<sequence>MTLIICKKIDNQIIIKSDTLIAGPDKFTIKDNTYQGLKVFFIGKLFCLAYSGTQEYAHRIIKIVNEKHKTFKNAIEMAEFICSLKDNHFNKDSTVIREFPDFIIVSSEINEKIIEIKGNCKPKEKDNSSWIGSFKGFENFQKNFNNKEIKKSIDENFHYSFNKVIENDEISDVGGNLVTIICDRKGFRYQPYLQLTSPNYIVEPPIPSKDDPNWATIQWGSDVTGGFGFTTVTPVEFSMNSFGIYYFQGKFGFLFYCDIENDRCEKLTACASNVEEFINILFEETKINFEYCGSLS</sequence>
<dbReference type="OrthoDB" id="1411386at2"/>
<proteinExistence type="predicted"/>
<dbReference type="Proteomes" id="UP000298125">
    <property type="component" value="Unassembled WGS sequence"/>
</dbReference>
<dbReference type="RefSeq" id="WP_135575431.1">
    <property type="nucleotide sequence ID" value="NZ_RQGA01000001.1"/>
</dbReference>
<name>A0A4V3JPR0_9LEPT</name>
<comment type="caution">
    <text evidence="1">The sequence shown here is derived from an EMBL/GenBank/DDBJ whole genome shotgun (WGS) entry which is preliminary data.</text>
</comment>
<evidence type="ECO:0000313" key="2">
    <source>
        <dbReference type="Proteomes" id="UP000298125"/>
    </source>
</evidence>
<protein>
    <submittedName>
        <fullName evidence="1">Uncharacterized protein</fullName>
    </submittedName>
</protein>
<dbReference type="EMBL" id="RQGA01000001">
    <property type="protein sequence ID" value="TGL45982.1"/>
    <property type="molecule type" value="Genomic_DNA"/>
</dbReference>
<gene>
    <name evidence="1" type="ORF">EHQ49_00940</name>
</gene>
<accession>A0A4V3JPR0</accession>
<evidence type="ECO:0000313" key="1">
    <source>
        <dbReference type="EMBL" id="TGL45982.1"/>
    </source>
</evidence>